<name>A0A0C3NNN2_PISTI</name>
<reference evidence="3" key="2">
    <citation type="submission" date="2015-01" db="EMBL/GenBank/DDBJ databases">
        <title>Evolutionary Origins and Diversification of the Mycorrhizal Mutualists.</title>
        <authorList>
            <consortium name="DOE Joint Genome Institute"/>
            <consortium name="Mycorrhizal Genomics Consortium"/>
            <person name="Kohler A."/>
            <person name="Kuo A."/>
            <person name="Nagy L.G."/>
            <person name="Floudas D."/>
            <person name="Copeland A."/>
            <person name="Barry K.W."/>
            <person name="Cichocki N."/>
            <person name="Veneault-Fourrey C."/>
            <person name="LaButti K."/>
            <person name="Lindquist E.A."/>
            <person name="Lipzen A."/>
            <person name="Lundell T."/>
            <person name="Morin E."/>
            <person name="Murat C."/>
            <person name="Riley R."/>
            <person name="Ohm R."/>
            <person name="Sun H."/>
            <person name="Tunlid A."/>
            <person name="Henrissat B."/>
            <person name="Grigoriev I.V."/>
            <person name="Hibbett D.S."/>
            <person name="Martin F."/>
        </authorList>
    </citation>
    <scope>NUCLEOTIDE SEQUENCE [LARGE SCALE GENOMIC DNA]</scope>
    <source>
        <strain evidence="3">Marx 270</strain>
    </source>
</reference>
<dbReference type="AlphaFoldDB" id="A0A0C3NNN2"/>
<dbReference type="InParanoid" id="A0A0C3NNN2"/>
<proteinExistence type="predicted"/>
<gene>
    <name evidence="2" type="ORF">M404DRAFT_32457</name>
</gene>
<evidence type="ECO:0000313" key="2">
    <source>
        <dbReference type="EMBL" id="KIN97235.1"/>
    </source>
</evidence>
<evidence type="ECO:0000256" key="1">
    <source>
        <dbReference type="SAM" id="MobiDB-lite"/>
    </source>
</evidence>
<accession>A0A0C3NNN2</accession>
<feature type="region of interest" description="Disordered" evidence="1">
    <location>
        <begin position="25"/>
        <end position="49"/>
    </location>
</feature>
<keyword evidence="3" id="KW-1185">Reference proteome</keyword>
<dbReference type="EMBL" id="KN832032">
    <property type="protein sequence ID" value="KIN97235.1"/>
    <property type="molecule type" value="Genomic_DNA"/>
</dbReference>
<sequence>MAKLQLYAVDIQEDAEHEHACVEDKVEEVPDNPDDNEEVQVYEGTTEVTPKIQKVDEEDEPVADFGAMDTEDKPLEEEVVYCTSICAEVQERQMPSEDDAPMQEDDPVMMPCKLKMDRPNLFPTWYKIPSNGIGRTYTELYMSSHVMSVATEWIM</sequence>
<protein>
    <submittedName>
        <fullName evidence="2">Uncharacterized protein</fullName>
    </submittedName>
</protein>
<dbReference type="Proteomes" id="UP000054217">
    <property type="component" value="Unassembled WGS sequence"/>
</dbReference>
<reference evidence="2 3" key="1">
    <citation type="submission" date="2014-04" db="EMBL/GenBank/DDBJ databases">
        <authorList>
            <consortium name="DOE Joint Genome Institute"/>
            <person name="Kuo A."/>
            <person name="Kohler A."/>
            <person name="Costa M.D."/>
            <person name="Nagy L.G."/>
            <person name="Floudas D."/>
            <person name="Copeland A."/>
            <person name="Barry K.W."/>
            <person name="Cichocki N."/>
            <person name="Veneault-Fourrey C."/>
            <person name="LaButti K."/>
            <person name="Lindquist E.A."/>
            <person name="Lipzen A."/>
            <person name="Lundell T."/>
            <person name="Morin E."/>
            <person name="Murat C."/>
            <person name="Sun H."/>
            <person name="Tunlid A."/>
            <person name="Henrissat B."/>
            <person name="Grigoriev I.V."/>
            <person name="Hibbett D.S."/>
            <person name="Martin F."/>
            <person name="Nordberg H.P."/>
            <person name="Cantor M.N."/>
            <person name="Hua S.X."/>
        </authorList>
    </citation>
    <scope>NUCLEOTIDE SEQUENCE [LARGE SCALE GENOMIC DNA]</scope>
    <source>
        <strain evidence="2 3">Marx 270</strain>
    </source>
</reference>
<organism evidence="2 3">
    <name type="scientific">Pisolithus tinctorius Marx 270</name>
    <dbReference type="NCBI Taxonomy" id="870435"/>
    <lineage>
        <taxon>Eukaryota</taxon>
        <taxon>Fungi</taxon>
        <taxon>Dikarya</taxon>
        <taxon>Basidiomycota</taxon>
        <taxon>Agaricomycotina</taxon>
        <taxon>Agaricomycetes</taxon>
        <taxon>Agaricomycetidae</taxon>
        <taxon>Boletales</taxon>
        <taxon>Sclerodermatineae</taxon>
        <taxon>Pisolithaceae</taxon>
        <taxon>Pisolithus</taxon>
    </lineage>
</organism>
<dbReference type="HOGENOM" id="CLU_1696242_0_0_1"/>
<feature type="compositionally biased region" description="Acidic residues" evidence="1">
    <location>
        <begin position="29"/>
        <end position="40"/>
    </location>
</feature>
<evidence type="ECO:0000313" key="3">
    <source>
        <dbReference type="Proteomes" id="UP000054217"/>
    </source>
</evidence>